<evidence type="ECO:0000256" key="10">
    <source>
        <dbReference type="ARBA" id="ARBA00048988"/>
    </source>
</evidence>
<keyword evidence="7" id="KW-0413">Isomerase</keyword>
<evidence type="ECO:0000256" key="9">
    <source>
        <dbReference type="ARBA" id="ARBA00034808"/>
    </source>
</evidence>
<dbReference type="PROSITE" id="PS51217">
    <property type="entry name" value="UVRD_HELICASE_CTER"/>
    <property type="match status" value="1"/>
</dbReference>
<keyword evidence="4" id="KW-0347">Helicase</keyword>
<dbReference type="GO" id="GO:0005524">
    <property type="term" value="F:ATP binding"/>
    <property type="evidence" value="ECO:0007669"/>
    <property type="project" value="UniProtKB-KW"/>
</dbReference>
<evidence type="ECO:0000256" key="11">
    <source>
        <dbReference type="SAM" id="Coils"/>
    </source>
</evidence>
<dbReference type="PANTHER" id="PTHR11070:SF2">
    <property type="entry name" value="ATP-DEPENDENT DNA HELICASE SRS2"/>
    <property type="match status" value="1"/>
</dbReference>
<keyword evidence="3" id="KW-0378">Hydrolase</keyword>
<reference evidence="14" key="1">
    <citation type="journal article" date="2020" name="Nature">
        <title>Giant virus diversity and host interactions through global metagenomics.</title>
        <authorList>
            <person name="Schulz F."/>
            <person name="Roux S."/>
            <person name="Paez-Espino D."/>
            <person name="Jungbluth S."/>
            <person name="Walsh D.A."/>
            <person name="Denef V.J."/>
            <person name="McMahon K.D."/>
            <person name="Konstantinidis K.T."/>
            <person name="Eloe-Fadrosh E.A."/>
            <person name="Kyrpides N.C."/>
            <person name="Woyke T."/>
        </authorList>
    </citation>
    <scope>NUCLEOTIDE SEQUENCE</scope>
    <source>
        <strain evidence="14">GVMAG-M-3300023179-2</strain>
    </source>
</reference>
<dbReference type="CDD" id="cd17932">
    <property type="entry name" value="DEXQc_UvrD"/>
    <property type="match status" value="1"/>
</dbReference>
<dbReference type="PROSITE" id="PS51198">
    <property type="entry name" value="UVRD_HELICASE_ATP_BIND"/>
    <property type="match status" value="1"/>
</dbReference>
<keyword evidence="11" id="KW-0175">Coiled coil</keyword>
<dbReference type="SUPFAM" id="SSF52540">
    <property type="entry name" value="P-loop containing nucleoside triphosphate hydrolases"/>
    <property type="match status" value="1"/>
</dbReference>
<feature type="coiled-coil region" evidence="11">
    <location>
        <begin position="285"/>
        <end position="313"/>
    </location>
</feature>
<dbReference type="Pfam" id="PF00580">
    <property type="entry name" value="UvrD-helicase"/>
    <property type="match status" value="1"/>
</dbReference>
<organism evidence="14">
    <name type="scientific">viral metagenome</name>
    <dbReference type="NCBI Taxonomy" id="1070528"/>
    <lineage>
        <taxon>unclassified sequences</taxon>
        <taxon>metagenomes</taxon>
        <taxon>organismal metagenomes</taxon>
    </lineage>
</organism>
<dbReference type="Gene3D" id="3.40.50.300">
    <property type="entry name" value="P-loop containing nucleotide triphosphate hydrolases"/>
    <property type="match status" value="2"/>
</dbReference>
<evidence type="ECO:0000256" key="5">
    <source>
        <dbReference type="ARBA" id="ARBA00022840"/>
    </source>
</evidence>
<evidence type="ECO:0000256" key="4">
    <source>
        <dbReference type="ARBA" id="ARBA00022806"/>
    </source>
</evidence>
<keyword evidence="6" id="KW-0238">DNA-binding</keyword>
<dbReference type="GO" id="GO:0043138">
    <property type="term" value="F:3'-5' DNA helicase activity"/>
    <property type="evidence" value="ECO:0007669"/>
    <property type="project" value="UniProtKB-EC"/>
</dbReference>
<evidence type="ECO:0000256" key="1">
    <source>
        <dbReference type="ARBA" id="ARBA00009922"/>
    </source>
</evidence>
<dbReference type="InterPro" id="IPR014017">
    <property type="entry name" value="DNA_helicase_UvrD-like_C"/>
</dbReference>
<dbReference type="Gene3D" id="1.10.486.10">
    <property type="entry name" value="PCRA, domain 4"/>
    <property type="match status" value="1"/>
</dbReference>
<evidence type="ECO:0000256" key="6">
    <source>
        <dbReference type="ARBA" id="ARBA00023125"/>
    </source>
</evidence>
<evidence type="ECO:0000259" key="12">
    <source>
        <dbReference type="PROSITE" id="PS51198"/>
    </source>
</evidence>
<evidence type="ECO:0000256" key="2">
    <source>
        <dbReference type="ARBA" id="ARBA00022741"/>
    </source>
</evidence>
<dbReference type="GO" id="GO:0016787">
    <property type="term" value="F:hydrolase activity"/>
    <property type="evidence" value="ECO:0007669"/>
    <property type="project" value="UniProtKB-KW"/>
</dbReference>
<dbReference type="GO" id="GO:0003677">
    <property type="term" value="F:DNA binding"/>
    <property type="evidence" value="ECO:0007669"/>
    <property type="project" value="UniProtKB-KW"/>
</dbReference>
<name>A0A6C0EGW6_9ZZZZ</name>
<evidence type="ECO:0000256" key="7">
    <source>
        <dbReference type="ARBA" id="ARBA00023235"/>
    </source>
</evidence>
<evidence type="ECO:0000259" key="13">
    <source>
        <dbReference type="PROSITE" id="PS51217"/>
    </source>
</evidence>
<keyword evidence="2" id="KW-0547">Nucleotide-binding</keyword>
<dbReference type="EMBL" id="MN739799">
    <property type="protein sequence ID" value="QHT26565.1"/>
    <property type="molecule type" value="Genomic_DNA"/>
</dbReference>
<dbReference type="InterPro" id="IPR000212">
    <property type="entry name" value="DNA_helicase_UvrD/REP"/>
</dbReference>
<sequence>MTQLSVEQDAIIKSNHDNILIIACPGSGKTHTIISKYYHLINNKIVKPEEVILITYTKKAGLEMYNRINNLLSDKLPFYVGSLHGFSYKILNNYYKNHTIIDETDIDDLLNIIIESNYQKDILQENNLQIKELKDFMNKLTTSYPVNIKELLKKTRLEKHYLYIKNIYNLYQNKKKKEKILDFNDLMIKLCQFLDDKKIDMGIKYIFFDEFQDINPIQNYILDKLQIINKSKVILVGDDSQSIYSFRGSSIKYILNIDTTKFKIYSLTHNYRSSENIINFYQNIIKNNNNKFNKHFNENKNLTENNKKDHTNELPSVHCFKTKNEQYKWIINDILKKINNGLCYSEISILAKNNFSLNNIELLLIMNKIPITKHIGTLLLNKPHIKIFLSWISILVNINSTIHWQRIFDLNNIDKIINISNIKNYIKKLSKDVINNDNMIDILTEYIKIKNIKDDNEKIKYIIKMLNYNDDNNKDINNLLKYFKNITLEEFINNLYLNYETIEDNKTVYLSTIHGSKGLEWDTVYIIDMDNKISKNSYTKYYLEQFEDIEEERRLLYVGTSRAKKNLIITASIDNYLNPIIKEINKNTYNLILNNNNINKFKPTLTFQTDIKNYFLNSGYLNIYSYLKLLKNNRYYIYNTKLFNFKNNTLINTFLLFFIYKVIYDNFSNQTELHFSEIFQKYFKLNKLCETNFINVITNLFLLSYYEIFEQSLEKLNYNDELDNTQKINNLTEDIKKEYYLLINDKGIINLKIIELNIIKLFKKFNPNNIKINYNIKVYGVSENINILCDNKLINIYLSEYCKKENRRFDCTANIHNITETLLLSYLLKKNNYEIAQNIIFNPLNGEVNDLNIVDIDLLKLKKNIYSINY</sequence>
<evidence type="ECO:0000256" key="3">
    <source>
        <dbReference type="ARBA" id="ARBA00022801"/>
    </source>
</evidence>
<comment type="catalytic activity">
    <reaction evidence="10">
        <text>ATP + H2O = ADP + phosphate + H(+)</text>
        <dbReference type="Rhea" id="RHEA:13065"/>
        <dbReference type="ChEBI" id="CHEBI:15377"/>
        <dbReference type="ChEBI" id="CHEBI:15378"/>
        <dbReference type="ChEBI" id="CHEBI:30616"/>
        <dbReference type="ChEBI" id="CHEBI:43474"/>
        <dbReference type="ChEBI" id="CHEBI:456216"/>
        <dbReference type="EC" id="5.6.2.4"/>
    </reaction>
</comment>
<dbReference type="Gene3D" id="1.10.10.160">
    <property type="match status" value="1"/>
</dbReference>
<dbReference type="Pfam" id="PF13361">
    <property type="entry name" value="UvrD_C"/>
    <property type="match status" value="2"/>
</dbReference>
<dbReference type="InterPro" id="IPR013986">
    <property type="entry name" value="DExx_box_DNA_helicase_dom_sf"/>
</dbReference>
<feature type="domain" description="UvrD-like helicase C-terminal" evidence="13">
    <location>
        <begin position="275"/>
        <end position="518"/>
    </location>
</feature>
<dbReference type="InterPro" id="IPR014016">
    <property type="entry name" value="UvrD-like_ATP-bd"/>
</dbReference>
<protein>
    <recommendedName>
        <fullName evidence="9">DNA 3'-5' helicase</fullName>
        <ecNumber evidence="9">5.6.2.4</ecNumber>
    </recommendedName>
</protein>
<dbReference type="InterPro" id="IPR027417">
    <property type="entry name" value="P-loop_NTPase"/>
</dbReference>
<evidence type="ECO:0000256" key="8">
    <source>
        <dbReference type="ARBA" id="ARBA00034617"/>
    </source>
</evidence>
<dbReference type="EC" id="5.6.2.4" evidence="9"/>
<evidence type="ECO:0000313" key="14">
    <source>
        <dbReference type="EMBL" id="QHT26565.1"/>
    </source>
</evidence>
<keyword evidence="5" id="KW-0067">ATP-binding</keyword>
<dbReference type="PANTHER" id="PTHR11070">
    <property type="entry name" value="UVRD / RECB / PCRA DNA HELICASE FAMILY MEMBER"/>
    <property type="match status" value="1"/>
</dbReference>
<accession>A0A6C0EGW6</accession>
<proteinExistence type="inferred from homology"/>
<comment type="catalytic activity">
    <reaction evidence="8">
        <text>Couples ATP hydrolysis with the unwinding of duplex DNA by translocating in the 3'-5' direction.</text>
        <dbReference type="EC" id="5.6.2.4"/>
    </reaction>
</comment>
<comment type="similarity">
    <text evidence="1">Belongs to the helicase family. UvrD subfamily.</text>
</comment>
<dbReference type="GO" id="GO:0000725">
    <property type="term" value="P:recombinational repair"/>
    <property type="evidence" value="ECO:0007669"/>
    <property type="project" value="TreeGrafter"/>
</dbReference>
<feature type="domain" description="UvrD-like helicase ATP-binding" evidence="12">
    <location>
        <begin position="2"/>
        <end position="274"/>
    </location>
</feature>
<dbReference type="AlphaFoldDB" id="A0A6C0EGW6"/>